<keyword evidence="3 6" id="KW-0812">Transmembrane</keyword>
<evidence type="ECO:0000256" key="1">
    <source>
        <dbReference type="ARBA" id="ARBA00004141"/>
    </source>
</evidence>
<dbReference type="EMBL" id="CP029343">
    <property type="protein sequence ID" value="AWL07102.1"/>
    <property type="molecule type" value="Genomic_DNA"/>
</dbReference>
<organism evidence="8 9">
    <name type="scientific">Massilia oculi</name>
    <dbReference type="NCBI Taxonomy" id="945844"/>
    <lineage>
        <taxon>Bacteria</taxon>
        <taxon>Pseudomonadati</taxon>
        <taxon>Pseudomonadota</taxon>
        <taxon>Betaproteobacteria</taxon>
        <taxon>Burkholderiales</taxon>
        <taxon>Oxalobacteraceae</taxon>
        <taxon>Telluria group</taxon>
        <taxon>Massilia</taxon>
    </lineage>
</organism>
<keyword evidence="5 6" id="KW-0472">Membrane</keyword>
<feature type="transmembrane region" description="Helical" evidence="6">
    <location>
        <begin position="232"/>
        <end position="251"/>
    </location>
</feature>
<keyword evidence="4 6" id="KW-1133">Transmembrane helix</keyword>
<dbReference type="Pfam" id="PF00892">
    <property type="entry name" value="EamA"/>
    <property type="match status" value="1"/>
</dbReference>
<dbReference type="RefSeq" id="WP_109347397.1">
    <property type="nucleotide sequence ID" value="NZ_CP029343.1"/>
</dbReference>
<dbReference type="PANTHER" id="PTHR32322">
    <property type="entry name" value="INNER MEMBRANE TRANSPORTER"/>
    <property type="match status" value="1"/>
</dbReference>
<gene>
    <name evidence="8" type="ORF">DIR46_23530</name>
</gene>
<dbReference type="InterPro" id="IPR037185">
    <property type="entry name" value="EmrE-like"/>
</dbReference>
<feature type="transmembrane region" description="Helical" evidence="6">
    <location>
        <begin position="160"/>
        <end position="178"/>
    </location>
</feature>
<dbReference type="SUPFAM" id="SSF103481">
    <property type="entry name" value="Multidrug resistance efflux transporter EmrE"/>
    <property type="match status" value="1"/>
</dbReference>
<keyword evidence="9" id="KW-1185">Reference proteome</keyword>
<evidence type="ECO:0000256" key="6">
    <source>
        <dbReference type="SAM" id="Phobius"/>
    </source>
</evidence>
<dbReference type="KEGG" id="mtim:DIR46_23530"/>
<evidence type="ECO:0000313" key="9">
    <source>
        <dbReference type="Proteomes" id="UP000245820"/>
    </source>
</evidence>
<evidence type="ECO:0000259" key="7">
    <source>
        <dbReference type="Pfam" id="PF00892"/>
    </source>
</evidence>
<dbReference type="GO" id="GO:0016020">
    <property type="term" value="C:membrane"/>
    <property type="evidence" value="ECO:0007669"/>
    <property type="project" value="UniProtKB-SubCell"/>
</dbReference>
<evidence type="ECO:0000256" key="2">
    <source>
        <dbReference type="ARBA" id="ARBA00007362"/>
    </source>
</evidence>
<dbReference type="InterPro" id="IPR050638">
    <property type="entry name" value="AA-Vitamin_Transporters"/>
</dbReference>
<feature type="transmembrane region" description="Helical" evidence="6">
    <location>
        <begin position="135"/>
        <end position="154"/>
    </location>
</feature>
<feature type="transmembrane region" description="Helical" evidence="6">
    <location>
        <begin position="81"/>
        <end position="99"/>
    </location>
</feature>
<dbReference type="PANTHER" id="PTHR32322:SF2">
    <property type="entry name" value="EAMA DOMAIN-CONTAINING PROTEIN"/>
    <property type="match status" value="1"/>
</dbReference>
<dbReference type="Proteomes" id="UP000245820">
    <property type="component" value="Chromosome"/>
</dbReference>
<feature type="transmembrane region" description="Helical" evidence="6">
    <location>
        <begin position="12"/>
        <end position="31"/>
    </location>
</feature>
<evidence type="ECO:0000256" key="3">
    <source>
        <dbReference type="ARBA" id="ARBA00022692"/>
    </source>
</evidence>
<comment type="similarity">
    <text evidence="2">Belongs to the EamA transporter family.</text>
</comment>
<sequence>MYTATGAGGLSRSTLPGIGAGIAAGALWGLVFLAPELAPKFPPIQLSAGRYLAYGLVAAILIAPSLGRLRRHLGWPAWRTLIWLSLTGNIVYYLFLANAVQLGGVAMASIVIGLLPIAVTLVGSRDRHAVPLRRLLPSLLLSGAGLACIGWESLSASGPGSLAGLACAFGALVSWTIFAVHNSRWLARIEGISSHEWNLLVGVVTGLMALALAVPAFVLAPGQHTLPAWLEFGALVSAVAILCSVVGNALWNHASRALPLSLMGQMIVFETIFAALYGFLWEARWPTGFETAALALLMAGVISCASAHRDTH</sequence>
<feature type="transmembrane region" description="Helical" evidence="6">
    <location>
        <begin position="258"/>
        <end position="280"/>
    </location>
</feature>
<dbReference type="OrthoDB" id="7216522at2"/>
<accession>A0A2S2DNZ3</accession>
<feature type="transmembrane region" description="Helical" evidence="6">
    <location>
        <begin position="199"/>
        <end position="220"/>
    </location>
</feature>
<evidence type="ECO:0000256" key="4">
    <source>
        <dbReference type="ARBA" id="ARBA00022989"/>
    </source>
</evidence>
<feature type="transmembrane region" description="Helical" evidence="6">
    <location>
        <begin position="105"/>
        <end position="123"/>
    </location>
</feature>
<evidence type="ECO:0000313" key="8">
    <source>
        <dbReference type="EMBL" id="AWL07102.1"/>
    </source>
</evidence>
<proteinExistence type="inferred from homology"/>
<reference evidence="8 9" key="1">
    <citation type="submission" date="2018-05" db="EMBL/GenBank/DDBJ databases">
        <title>Complete genome sequence of Massilia oculi sp. nov. CCUG 43427T (=DSM 26321T), the type strain of M. oculi, and comparison with genome sequences of other Massilia strains.</title>
        <authorList>
            <person name="Zhu B."/>
        </authorList>
    </citation>
    <scope>NUCLEOTIDE SEQUENCE [LARGE SCALE GENOMIC DNA]</scope>
    <source>
        <strain evidence="8 9">CCUG 43427</strain>
    </source>
</reference>
<feature type="transmembrane region" description="Helical" evidence="6">
    <location>
        <begin position="292"/>
        <end position="308"/>
    </location>
</feature>
<comment type="subcellular location">
    <subcellularLocation>
        <location evidence="1">Membrane</location>
        <topology evidence="1">Multi-pass membrane protein</topology>
    </subcellularLocation>
</comment>
<dbReference type="AlphaFoldDB" id="A0A2S2DNZ3"/>
<name>A0A2S2DNZ3_9BURK</name>
<protein>
    <submittedName>
        <fullName evidence="8">EamA family transporter</fullName>
    </submittedName>
</protein>
<feature type="transmembrane region" description="Helical" evidence="6">
    <location>
        <begin position="51"/>
        <end position="69"/>
    </location>
</feature>
<dbReference type="InterPro" id="IPR000620">
    <property type="entry name" value="EamA_dom"/>
</dbReference>
<feature type="domain" description="EamA" evidence="7">
    <location>
        <begin position="16"/>
        <end position="124"/>
    </location>
</feature>
<evidence type="ECO:0000256" key="5">
    <source>
        <dbReference type="ARBA" id="ARBA00023136"/>
    </source>
</evidence>